<organism evidence="2 3">
    <name type="scientific">Spizellomyces punctatus (strain DAOM BR117)</name>
    <dbReference type="NCBI Taxonomy" id="645134"/>
    <lineage>
        <taxon>Eukaryota</taxon>
        <taxon>Fungi</taxon>
        <taxon>Fungi incertae sedis</taxon>
        <taxon>Chytridiomycota</taxon>
        <taxon>Chytridiomycota incertae sedis</taxon>
        <taxon>Chytridiomycetes</taxon>
        <taxon>Spizellomycetales</taxon>
        <taxon>Spizellomycetaceae</taxon>
        <taxon>Spizellomyces</taxon>
    </lineage>
</organism>
<evidence type="ECO:0000313" key="3">
    <source>
        <dbReference type="Proteomes" id="UP000053201"/>
    </source>
</evidence>
<gene>
    <name evidence="2" type="ORF">SPPG_06681</name>
</gene>
<dbReference type="RefSeq" id="XP_016606324.1">
    <property type="nucleotide sequence ID" value="XM_016754884.1"/>
</dbReference>
<name>A0A0L0HBN3_SPIPD</name>
<accession>A0A0L0HBN3</accession>
<dbReference type="VEuPathDB" id="FungiDB:SPPG_06681"/>
<feature type="signal peptide" evidence="1">
    <location>
        <begin position="1"/>
        <end position="21"/>
    </location>
</feature>
<sequence>MFSIKTISIGLVLALASSVNAQATGGLPTADILNPALPEACKNAASGLLVKALTSCNLAELLPLASTASKDPLAAVGSAINSPTFLTNLCGTDCSNTINSIGSSLSSCGNTPLFVANATTPASSPTAAANGLTASDLAGLSKYAQNVMCVKTSDNKQFCLQERFAVIKQQFPNGDVTVEKAVANEKVACSACSKALSDVASKTDGVPANIVSEAKPALDAFKARLGQCPAGSLTASSTQSSAGQTVVVGSSAAALAAVAAAALLA</sequence>
<dbReference type="GeneID" id="27689971"/>
<keyword evidence="1" id="KW-0732">Signal</keyword>
<feature type="chain" id="PRO_5005539982" evidence="1">
    <location>
        <begin position="22"/>
        <end position="265"/>
    </location>
</feature>
<dbReference type="Proteomes" id="UP000053201">
    <property type="component" value="Unassembled WGS sequence"/>
</dbReference>
<reference evidence="2 3" key="1">
    <citation type="submission" date="2009-08" db="EMBL/GenBank/DDBJ databases">
        <title>The Genome Sequence of Spizellomyces punctatus strain DAOM BR117.</title>
        <authorList>
            <consortium name="The Broad Institute Genome Sequencing Platform"/>
            <person name="Russ C."/>
            <person name="Cuomo C."/>
            <person name="Shea T."/>
            <person name="Young S.K."/>
            <person name="Zeng Q."/>
            <person name="Koehrsen M."/>
            <person name="Haas B."/>
            <person name="Borodovsky M."/>
            <person name="Guigo R."/>
            <person name="Alvarado L."/>
            <person name="Berlin A."/>
            <person name="Bochicchio J."/>
            <person name="Borenstein D."/>
            <person name="Chapman S."/>
            <person name="Chen Z."/>
            <person name="Engels R."/>
            <person name="Freedman E."/>
            <person name="Gellesch M."/>
            <person name="Goldberg J."/>
            <person name="Griggs A."/>
            <person name="Gujja S."/>
            <person name="Heiman D."/>
            <person name="Hepburn T."/>
            <person name="Howarth C."/>
            <person name="Jen D."/>
            <person name="Larson L."/>
            <person name="Lewis B."/>
            <person name="Mehta T."/>
            <person name="Park D."/>
            <person name="Pearson M."/>
            <person name="Roberts A."/>
            <person name="Saif S."/>
            <person name="Shenoy N."/>
            <person name="Sisk P."/>
            <person name="Stolte C."/>
            <person name="Sykes S."/>
            <person name="Thomson T."/>
            <person name="Walk T."/>
            <person name="White J."/>
            <person name="Yandava C."/>
            <person name="Burger G."/>
            <person name="Gray M.W."/>
            <person name="Holland P.W.H."/>
            <person name="King N."/>
            <person name="Lang F.B.F."/>
            <person name="Roger A.J."/>
            <person name="Ruiz-Trillo I."/>
            <person name="Lander E."/>
            <person name="Nusbaum C."/>
        </authorList>
    </citation>
    <scope>NUCLEOTIDE SEQUENCE [LARGE SCALE GENOMIC DNA]</scope>
    <source>
        <strain evidence="2 3">DAOM BR117</strain>
    </source>
</reference>
<dbReference type="InParanoid" id="A0A0L0HBN3"/>
<dbReference type="EMBL" id="KQ257461">
    <property type="protein sequence ID" value="KNC98284.1"/>
    <property type="molecule type" value="Genomic_DNA"/>
</dbReference>
<dbReference type="OrthoDB" id="10319143at2759"/>
<proteinExistence type="predicted"/>
<keyword evidence="3" id="KW-1185">Reference proteome</keyword>
<evidence type="ECO:0000256" key="1">
    <source>
        <dbReference type="SAM" id="SignalP"/>
    </source>
</evidence>
<protein>
    <submittedName>
        <fullName evidence="2">Uncharacterized protein</fullName>
    </submittedName>
</protein>
<dbReference type="AlphaFoldDB" id="A0A0L0HBN3"/>
<evidence type="ECO:0000313" key="2">
    <source>
        <dbReference type="EMBL" id="KNC98284.1"/>
    </source>
</evidence>